<dbReference type="Proteomes" id="UP000822369">
    <property type="component" value="Chromosome 10"/>
</dbReference>
<dbReference type="Gene3D" id="2.60.40.10">
    <property type="entry name" value="Immunoglobulins"/>
    <property type="match status" value="3"/>
</dbReference>
<keyword evidence="1" id="KW-0472">Membrane</keyword>
<dbReference type="PROSITE" id="PS50835">
    <property type="entry name" value="IG_LIKE"/>
    <property type="match status" value="2"/>
</dbReference>
<protein>
    <submittedName>
        <fullName evidence="3">Sialic acid-binding Ig-like lectin 13</fullName>
    </submittedName>
</protein>
<feature type="transmembrane region" description="Helical" evidence="1">
    <location>
        <begin position="342"/>
        <end position="367"/>
    </location>
</feature>
<keyword evidence="1" id="KW-1133">Transmembrane helix</keyword>
<evidence type="ECO:0000259" key="2">
    <source>
        <dbReference type="PROSITE" id="PS50835"/>
    </source>
</evidence>
<gene>
    <name evidence="3" type="ORF">G4P62_008359</name>
</gene>
<evidence type="ECO:0000313" key="4">
    <source>
        <dbReference type="Proteomes" id="UP000822369"/>
    </source>
</evidence>
<dbReference type="InterPro" id="IPR036179">
    <property type="entry name" value="Ig-like_dom_sf"/>
</dbReference>
<evidence type="ECO:0000256" key="1">
    <source>
        <dbReference type="SAM" id="Phobius"/>
    </source>
</evidence>
<organism evidence="3 4">
    <name type="scientific">Nothobranchius furzeri</name>
    <name type="common">Turquoise killifish</name>
    <dbReference type="NCBI Taxonomy" id="105023"/>
    <lineage>
        <taxon>Eukaryota</taxon>
        <taxon>Metazoa</taxon>
        <taxon>Chordata</taxon>
        <taxon>Craniata</taxon>
        <taxon>Vertebrata</taxon>
        <taxon>Euteleostomi</taxon>
        <taxon>Actinopterygii</taxon>
        <taxon>Neopterygii</taxon>
        <taxon>Teleostei</taxon>
        <taxon>Neoteleostei</taxon>
        <taxon>Acanthomorphata</taxon>
        <taxon>Ovalentaria</taxon>
        <taxon>Atherinomorphae</taxon>
        <taxon>Cyprinodontiformes</taxon>
        <taxon>Nothobranchiidae</taxon>
        <taxon>Nothobranchius</taxon>
    </lineage>
</organism>
<dbReference type="InterPro" id="IPR013783">
    <property type="entry name" value="Ig-like_fold"/>
</dbReference>
<proteinExistence type="predicted"/>
<reference evidence="3" key="1">
    <citation type="submission" date="2020-03" db="EMBL/GenBank/DDBJ databases">
        <title>Intra-Species Differences in Population Size shape Life History and Genome Evolution.</title>
        <authorList>
            <person name="Willemsen D."/>
            <person name="Cui R."/>
            <person name="Valenzano D.R."/>
        </authorList>
    </citation>
    <scope>NUCLEOTIDE SEQUENCE</scope>
    <source>
        <strain evidence="3">GRZ</strain>
        <tissue evidence="3">Whole</tissue>
    </source>
</reference>
<evidence type="ECO:0000313" key="3">
    <source>
        <dbReference type="EMBL" id="KAF7214090.1"/>
    </source>
</evidence>
<dbReference type="EMBL" id="JAAVVJ010000010">
    <property type="protein sequence ID" value="KAF7214090.1"/>
    <property type="molecule type" value="Genomic_DNA"/>
</dbReference>
<dbReference type="Pfam" id="PF13895">
    <property type="entry name" value="Ig_2"/>
    <property type="match status" value="1"/>
</dbReference>
<dbReference type="KEGG" id="nfu:107383030"/>
<name>A0A9D3BNI7_NOTFU</name>
<dbReference type="SMART" id="SM00409">
    <property type="entry name" value="IG"/>
    <property type="match status" value="3"/>
</dbReference>
<keyword evidence="1" id="KW-0812">Transmembrane</keyword>
<dbReference type="InterPro" id="IPR003599">
    <property type="entry name" value="Ig_sub"/>
</dbReference>
<dbReference type="SUPFAM" id="SSF48726">
    <property type="entry name" value="Immunoglobulin"/>
    <property type="match status" value="2"/>
</dbReference>
<feature type="domain" description="Ig-like" evidence="2">
    <location>
        <begin position="255"/>
        <end position="337"/>
    </location>
</feature>
<dbReference type="AlphaFoldDB" id="A0A9D3BNI7"/>
<sequence>MILTELHLICVKMSCLMSAAVATLVLSVFFLPGVWARCGSVTAAIRTATPQEMEALSGSCLLVPCSLRDAPASQSKPSGFWINGDYNIFDSSNAEKLVNVTGNLTEQNCTTVFYNLTTSISGDYFFRLEEEQIRATACDSPLRMTVKDSAWSPRINISGGLKDLKEKESVSITCSALTPCPHSPPKLTWTLRRDSHTQTEGNADGTMTTKIQENITLSDTHDGYSFTCSVSYPVNGGTDLRKADANATLKVFYAPKDTSASISPSGAVSLGSWVTLSCSSRAKPPVSGFSWFRISSEGPVSVSEGQVHRFNVTEGGEFYCVAANDLGNQTSSTVKISVGSSFLTWLPAVAGIIVLVVICLVVCACCFKFKRQTKRQTQGDIYEDVSAPTTANKAEELHYERVMFKRRPKASQSSVSEQDREQQETVVYAQVAVSKPESHSAQAADRAEDLYAQVKKK</sequence>
<comment type="caution">
    <text evidence="3">The sequence shown here is derived from an EMBL/GenBank/DDBJ whole genome shotgun (WGS) entry which is preliminary data.</text>
</comment>
<feature type="domain" description="Ig-like" evidence="2">
    <location>
        <begin position="153"/>
        <end position="248"/>
    </location>
</feature>
<dbReference type="PANTHER" id="PTHR46484">
    <property type="entry name" value="SI:CH211-171H4.5-RELATED"/>
    <property type="match status" value="1"/>
</dbReference>
<accession>A0A9D3BNI7</accession>
<dbReference type="PANTHER" id="PTHR46484:SF8">
    <property type="entry name" value="B-CELL RECEPTOR CD22-LIKE-RELATED"/>
    <property type="match status" value="1"/>
</dbReference>
<dbReference type="InterPro" id="IPR007110">
    <property type="entry name" value="Ig-like_dom"/>
</dbReference>